<reference evidence="2 3" key="1">
    <citation type="submission" date="2020-07" db="EMBL/GenBank/DDBJ databases">
        <title>Sequencing the genomes of 1000 actinobacteria strains.</title>
        <authorList>
            <person name="Klenk H.-P."/>
        </authorList>
    </citation>
    <scope>NUCLEOTIDE SEQUENCE [LARGE SCALE GENOMIC DNA]</scope>
    <source>
        <strain evidence="2 3">DSM 29531</strain>
    </source>
</reference>
<dbReference type="AlphaFoldDB" id="A0A853DE11"/>
<evidence type="ECO:0000313" key="3">
    <source>
        <dbReference type="Proteomes" id="UP000571817"/>
    </source>
</evidence>
<protein>
    <recommendedName>
        <fullName evidence="4">DinB family protein</fullName>
    </recommendedName>
</protein>
<feature type="region of interest" description="Disordered" evidence="1">
    <location>
        <begin position="171"/>
        <end position="192"/>
    </location>
</feature>
<organism evidence="2 3">
    <name type="scientific">Allobranchiibius huperziae</name>
    <dbReference type="NCBI Taxonomy" id="1874116"/>
    <lineage>
        <taxon>Bacteria</taxon>
        <taxon>Bacillati</taxon>
        <taxon>Actinomycetota</taxon>
        <taxon>Actinomycetes</taxon>
        <taxon>Micrococcales</taxon>
        <taxon>Dermacoccaceae</taxon>
        <taxon>Allobranchiibius</taxon>
    </lineage>
</organism>
<dbReference type="InterPro" id="IPR034660">
    <property type="entry name" value="DinB/YfiT-like"/>
</dbReference>
<dbReference type="Pfam" id="PF04978">
    <property type="entry name" value="MST"/>
    <property type="match status" value="1"/>
</dbReference>
<dbReference type="SUPFAM" id="SSF109854">
    <property type="entry name" value="DinB/YfiT-like putative metalloenzymes"/>
    <property type="match status" value="1"/>
</dbReference>
<evidence type="ECO:0008006" key="4">
    <source>
        <dbReference type="Google" id="ProtNLM"/>
    </source>
</evidence>
<evidence type="ECO:0000313" key="2">
    <source>
        <dbReference type="EMBL" id="NYJ75672.1"/>
    </source>
</evidence>
<proteinExistence type="predicted"/>
<accession>A0A853DE11</accession>
<evidence type="ECO:0000256" key="1">
    <source>
        <dbReference type="SAM" id="MobiDB-lite"/>
    </source>
</evidence>
<name>A0A853DE11_9MICO</name>
<dbReference type="Proteomes" id="UP000571817">
    <property type="component" value="Unassembled WGS sequence"/>
</dbReference>
<keyword evidence="3" id="KW-1185">Reference proteome</keyword>
<gene>
    <name evidence="2" type="ORF">HNR15_002635</name>
</gene>
<dbReference type="InterPro" id="IPR007061">
    <property type="entry name" value="MST-like"/>
</dbReference>
<dbReference type="EMBL" id="JACCFW010000001">
    <property type="protein sequence ID" value="NYJ75672.1"/>
    <property type="molecule type" value="Genomic_DNA"/>
</dbReference>
<sequence>MPAPGVHTENEDVALFLGAQIGAIRNAAYGLTEAQARETPCRSTLSIGGLITHAIYVMEGRLRRDAEGTRTTELTPEGFARFAGSFALAEDDTLEAALQRFDAAAEAYLASVRSADPDATSIEPPAPWDGVLEDTPTKERFYLLHHIEELARHAGHADIIREQIDGADGASLAAASEGRPANDFVKPWSPPG</sequence>
<comment type="caution">
    <text evidence="2">The sequence shown here is derived from an EMBL/GenBank/DDBJ whole genome shotgun (WGS) entry which is preliminary data.</text>
</comment>
<dbReference type="Gene3D" id="1.20.120.450">
    <property type="entry name" value="dinb family like domain"/>
    <property type="match status" value="1"/>
</dbReference>
<dbReference type="RefSeq" id="WP_179482525.1">
    <property type="nucleotide sequence ID" value="NZ_JACCFW010000001.1"/>
</dbReference>